<evidence type="ECO:0008006" key="3">
    <source>
        <dbReference type="Google" id="ProtNLM"/>
    </source>
</evidence>
<dbReference type="RefSeq" id="WP_150449656.1">
    <property type="nucleotide sequence ID" value="NZ_VYSA01000003.1"/>
</dbReference>
<dbReference type="AlphaFoldDB" id="A0A5J5IY03"/>
<dbReference type="OrthoDB" id="5517693at2"/>
<protein>
    <recommendedName>
        <fullName evidence="3">Type IV toxin-antitoxin system AbiEi family antitoxin domain-containing protein</fullName>
    </recommendedName>
</protein>
<gene>
    <name evidence="1" type="ORF">F6B43_14220</name>
</gene>
<accession>A0A5J5IY03</accession>
<sequence>MPRMITAHELRGALLDRGQLLARGWSDRGIRAAVESTRLHHVRRGAFIDGALWGELWAEGRHLARMIAVDRHAQGDPPVFAGLSAAVAHGLPLYRVEPAKVHVLVGAAERRSSSDVHRHEGALPEADVCVAQGLACTTPERTVYDVARLERPEVALPIADAALRQVALAGTEYSEARAADWLQGLHARIGRGVGARGIRRLRMIADLVDGRAQLPGESVSRLQLHRLGFARPRLQVAVVGPGGRRYYVDFALDDVDAFGEYDGKGKYLDPDLRSGLTTEEVLLAEKEREDWIRGTTGRALLRWGAEHIRSPELLGERLRRFGIVPPLAR</sequence>
<name>A0A5J5IY03_9MICO</name>
<comment type="caution">
    <text evidence="1">The sequence shown here is derived from an EMBL/GenBank/DDBJ whole genome shotgun (WGS) entry which is preliminary data.</text>
</comment>
<proteinExistence type="predicted"/>
<organism evidence="1 2">
    <name type="scientific">Microbacterium rhizomatis</name>
    <dbReference type="NCBI Taxonomy" id="1631477"/>
    <lineage>
        <taxon>Bacteria</taxon>
        <taxon>Bacillati</taxon>
        <taxon>Actinomycetota</taxon>
        <taxon>Actinomycetes</taxon>
        <taxon>Micrococcales</taxon>
        <taxon>Microbacteriaceae</taxon>
        <taxon>Microbacterium</taxon>
    </lineage>
</organism>
<evidence type="ECO:0000313" key="2">
    <source>
        <dbReference type="Proteomes" id="UP000325827"/>
    </source>
</evidence>
<evidence type="ECO:0000313" key="1">
    <source>
        <dbReference type="EMBL" id="KAA9106315.1"/>
    </source>
</evidence>
<reference evidence="2" key="1">
    <citation type="submission" date="2019-09" db="EMBL/GenBank/DDBJ databases">
        <title>Mumia zhuanghuii sp. nov. isolated from the intestinal contents of plateau pika (Ochotona curzoniae) in the Qinghai-Tibet plateau of China.</title>
        <authorList>
            <person name="Tian Z."/>
        </authorList>
    </citation>
    <scope>NUCLEOTIDE SEQUENCE [LARGE SCALE GENOMIC DNA]</scope>
    <source>
        <strain evidence="2">JCM 30598</strain>
    </source>
</reference>
<dbReference type="Proteomes" id="UP000325827">
    <property type="component" value="Unassembled WGS sequence"/>
</dbReference>
<keyword evidence="2" id="KW-1185">Reference proteome</keyword>
<dbReference type="EMBL" id="VYSA01000003">
    <property type="protein sequence ID" value="KAA9106315.1"/>
    <property type="molecule type" value="Genomic_DNA"/>
</dbReference>